<keyword evidence="2" id="KW-0378">Hydrolase</keyword>
<dbReference type="GO" id="GO:0016787">
    <property type="term" value="F:hydrolase activity"/>
    <property type="evidence" value="ECO:0007669"/>
    <property type="project" value="UniProtKB-KW"/>
</dbReference>
<proteinExistence type="predicted"/>
<evidence type="ECO:0000313" key="3">
    <source>
        <dbReference type="Proteomes" id="UP001600165"/>
    </source>
</evidence>
<dbReference type="InterPro" id="IPR000073">
    <property type="entry name" value="AB_hydrolase_1"/>
</dbReference>
<name>A0ABW6IDW8_9CYAN</name>
<accession>A0ABW6IDW8</accession>
<organism evidence="2 3">
    <name type="scientific">Almyronema epifaneia S1</name>
    <dbReference type="NCBI Taxonomy" id="2991925"/>
    <lineage>
        <taxon>Bacteria</taxon>
        <taxon>Bacillati</taxon>
        <taxon>Cyanobacteriota</taxon>
        <taxon>Cyanophyceae</taxon>
        <taxon>Nodosilineales</taxon>
        <taxon>Nodosilineaceae</taxon>
        <taxon>Almyronema</taxon>
        <taxon>Almyronema epifaneia</taxon>
    </lineage>
</organism>
<dbReference type="SUPFAM" id="SSF53474">
    <property type="entry name" value="alpha/beta-Hydrolases"/>
    <property type="match status" value="1"/>
</dbReference>
<sequence>MFIPKGFVQEAVPTTLGEMVYYTNKAEPWQNAQSATAPTLVFLHGFGGGSSAYEWSKVYPAFASEFRIIAPDLIGWGRSAHPERKYIPEDFITAILEFLPQVSEGPTRVIASALTAAFVIRAAIARPELFRWLILTTAAGLLEFNNNYRDNFFTQLAGTPVIDQFLYKAGVATSFGIRSFLEQRQFAQSDRVYSEMVEAYLQSAQQPNAEYAALAFVRGDLCFDLTEYIEQLTIPTAMIWGRSTEYTGPEVGSRLAKMNPQAIRIFYQWDDVGFTPQLELPAVTIGLLRRFMTELEQVSLQSEG</sequence>
<dbReference type="InterPro" id="IPR029058">
    <property type="entry name" value="AB_hydrolase_fold"/>
</dbReference>
<gene>
    <name evidence="2" type="ORF">ACFVKH_08150</name>
</gene>
<dbReference type="Proteomes" id="UP001600165">
    <property type="component" value="Unassembled WGS sequence"/>
</dbReference>
<dbReference type="EMBL" id="JBHZOL010000058">
    <property type="protein sequence ID" value="MFE4106244.1"/>
    <property type="molecule type" value="Genomic_DNA"/>
</dbReference>
<keyword evidence="3" id="KW-1185">Reference proteome</keyword>
<feature type="domain" description="AB hydrolase-1" evidence="1">
    <location>
        <begin position="38"/>
        <end position="262"/>
    </location>
</feature>
<dbReference type="RefSeq" id="WP_377963815.1">
    <property type="nucleotide sequence ID" value="NZ_JBHZOL010000058.1"/>
</dbReference>
<dbReference type="PANTHER" id="PTHR46438">
    <property type="entry name" value="ALPHA/BETA-HYDROLASES SUPERFAMILY PROTEIN"/>
    <property type="match status" value="1"/>
</dbReference>
<reference evidence="2 3" key="1">
    <citation type="submission" date="2024-10" db="EMBL/GenBank/DDBJ databases">
        <authorList>
            <person name="Ratan Roy A."/>
            <person name="Morales Sandoval P.H."/>
            <person name="De Los Santos Villalobos S."/>
            <person name="Chakraborty S."/>
            <person name="Mukherjee J."/>
        </authorList>
    </citation>
    <scope>NUCLEOTIDE SEQUENCE [LARGE SCALE GENOMIC DNA]</scope>
    <source>
        <strain evidence="2 3">S1</strain>
    </source>
</reference>
<dbReference type="PRINTS" id="PR00111">
    <property type="entry name" value="ABHYDROLASE"/>
</dbReference>
<evidence type="ECO:0000259" key="1">
    <source>
        <dbReference type="Pfam" id="PF00561"/>
    </source>
</evidence>
<evidence type="ECO:0000313" key="2">
    <source>
        <dbReference type="EMBL" id="MFE4106244.1"/>
    </source>
</evidence>
<dbReference type="PANTHER" id="PTHR46438:SF2">
    <property type="entry name" value="ALPHA_BETA-HYDROLASES SUPERFAMILY PROTEIN"/>
    <property type="match status" value="1"/>
</dbReference>
<dbReference type="Pfam" id="PF00561">
    <property type="entry name" value="Abhydrolase_1"/>
    <property type="match status" value="1"/>
</dbReference>
<comment type="caution">
    <text evidence="2">The sequence shown here is derived from an EMBL/GenBank/DDBJ whole genome shotgun (WGS) entry which is preliminary data.</text>
</comment>
<protein>
    <submittedName>
        <fullName evidence="2">Alpha/beta fold hydrolase</fullName>
    </submittedName>
</protein>
<dbReference type="Gene3D" id="3.40.50.1820">
    <property type="entry name" value="alpha/beta hydrolase"/>
    <property type="match status" value="1"/>
</dbReference>